<comment type="cofactor">
    <cofactor evidence="6">
        <name>Zn(2+)</name>
        <dbReference type="ChEBI" id="CHEBI:29105"/>
    </cofactor>
    <text evidence="6">Binds 1 zinc ion per subunit.</text>
</comment>
<dbReference type="GO" id="GO:0016020">
    <property type="term" value="C:membrane"/>
    <property type="evidence" value="ECO:0007669"/>
    <property type="project" value="TreeGrafter"/>
</dbReference>
<evidence type="ECO:0000256" key="2">
    <source>
        <dbReference type="ARBA" id="ARBA00022723"/>
    </source>
</evidence>
<feature type="compositionally biased region" description="Basic and acidic residues" evidence="7">
    <location>
        <begin position="335"/>
        <end position="344"/>
    </location>
</feature>
<keyword evidence="3 6" id="KW-0378">Hydrolase</keyword>
<dbReference type="PANTHER" id="PTHR22726">
    <property type="entry name" value="METALLOENDOPEPTIDASE OMA1"/>
    <property type="match status" value="1"/>
</dbReference>
<keyword evidence="8" id="KW-0812">Transmembrane</keyword>
<protein>
    <submittedName>
        <fullName evidence="11">Uncharacterized protein</fullName>
    </submittedName>
</protein>
<keyword evidence="5 6" id="KW-0482">Metalloprotease</keyword>
<keyword evidence="4 6" id="KW-0862">Zinc</keyword>
<sequence>MIDAIYFDGQSTRRQPVTVVMHKRVVAMRGEGVKQSHRLSRLRVSERLEHAPRILYLPDGGRIHISDPQLDKLLAANGYREPRVVRWQRNWLLSLLALASVLTLLLSAYQWGLPWAADQAALHLPASLEQKVGDGQLELIDASFMSPSELDPVVQARLTRLFSQLKQPRGEQTAYRLEFRRSHIGPNALALPNGVIVMTDELVKLADSDEAVLGVLGHELGHVQRRHALRRLLQALGVGVVVNLWIGDVSSALAAVPALLLDQKYSRDFERESDQYAIDMMQANGLPLTPMAELFEKMGKAGAQRGGAASHRHDDGTADRRRHAEADDEDDAATEDEKGGKGEAEPLEYFSSHPSDAERIARLRAADAGRKFDSKFDSRQ</sequence>
<dbReference type="AlphaFoldDB" id="A0A3A3G5Y1"/>
<feature type="domain" description="Peptidase M48" evidence="9">
    <location>
        <begin position="154"/>
        <end position="365"/>
    </location>
</feature>
<keyword evidence="12" id="KW-1185">Reference proteome</keyword>
<comment type="caution">
    <text evidence="11">The sequence shown here is derived from an EMBL/GenBank/DDBJ whole genome shotgun (WGS) entry which is preliminary data.</text>
</comment>
<evidence type="ECO:0000256" key="1">
    <source>
        <dbReference type="ARBA" id="ARBA00022670"/>
    </source>
</evidence>
<reference evidence="12" key="1">
    <citation type="submission" date="2018-09" db="EMBL/GenBank/DDBJ databases">
        <authorList>
            <person name="Zhu H."/>
        </authorList>
    </citation>
    <scope>NUCLEOTIDE SEQUENCE [LARGE SCALE GENOMIC DNA]</scope>
    <source>
        <strain evidence="12">K1S02-23</strain>
    </source>
</reference>
<evidence type="ECO:0000256" key="4">
    <source>
        <dbReference type="ARBA" id="ARBA00022833"/>
    </source>
</evidence>
<dbReference type="Proteomes" id="UP000266327">
    <property type="component" value="Unassembled WGS sequence"/>
</dbReference>
<comment type="similarity">
    <text evidence="6">Belongs to the peptidase M48 family.</text>
</comment>
<feature type="compositionally biased region" description="Basic and acidic residues" evidence="7">
    <location>
        <begin position="311"/>
        <end position="325"/>
    </location>
</feature>
<keyword evidence="8" id="KW-0472">Membrane</keyword>
<dbReference type="GO" id="GO:0004222">
    <property type="term" value="F:metalloendopeptidase activity"/>
    <property type="evidence" value="ECO:0007669"/>
    <property type="project" value="InterPro"/>
</dbReference>
<name>A0A3A3G5Y1_9BURK</name>
<keyword evidence="1 6" id="KW-0645">Protease</keyword>
<evidence type="ECO:0000256" key="7">
    <source>
        <dbReference type="SAM" id="MobiDB-lite"/>
    </source>
</evidence>
<dbReference type="EMBL" id="QYUQ01000002">
    <property type="protein sequence ID" value="RJG03858.1"/>
    <property type="molecule type" value="Genomic_DNA"/>
</dbReference>
<evidence type="ECO:0000256" key="6">
    <source>
        <dbReference type="RuleBase" id="RU003983"/>
    </source>
</evidence>
<dbReference type="PANTHER" id="PTHR22726:SF1">
    <property type="entry name" value="METALLOENDOPEPTIDASE OMA1, MITOCHONDRIAL"/>
    <property type="match status" value="1"/>
</dbReference>
<keyword evidence="8" id="KW-1133">Transmembrane helix</keyword>
<evidence type="ECO:0000259" key="10">
    <source>
        <dbReference type="Pfam" id="PF23368"/>
    </source>
</evidence>
<dbReference type="RefSeq" id="WP_119787344.1">
    <property type="nucleotide sequence ID" value="NZ_QYUQ01000002.1"/>
</dbReference>
<dbReference type="Pfam" id="PF23368">
    <property type="entry name" value="DUF7092"/>
    <property type="match status" value="1"/>
</dbReference>
<dbReference type="Pfam" id="PF01435">
    <property type="entry name" value="Peptidase_M48"/>
    <property type="match status" value="1"/>
</dbReference>
<dbReference type="OrthoDB" id="9810445at2"/>
<keyword evidence="2" id="KW-0479">Metal-binding</keyword>
<organism evidence="11 12">
    <name type="scientific">Noviherbaspirillum sedimenti</name>
    <dbReference type="NCBI Taxonomy" id="2320865"/>
    <lineage>
        <taxon>Bacteria</taxon>
        <taxon>Pseudomonadati</taxon>
        <taxon>Pseudomonadota</taxon>
        <taxon>Betaproteobacteria</taxon>
        <taxon>Burkholderiales</taxon>
        <taxon>Oxalobacteraceae</taxon>
        <taxon>Noviherbaspirillum</taxon>
    </lineage>
</organism>
<dbReference type="GO" id="GO:0046872">
    <property type="term" value="F:metal ion binding"/>
    <property type="evidence" value="ECO:0007669"/>
    <property type="project" value="UniProtKB-KW"/>
</dbReference>
<feature type="transmembrane region" description="Helical" evidence="8">
    <location>
        <begin position="90"/>
        <end position="109"/>
    </location>
</feature>
<dbReference type="GO" id="GO:0051603">
    <property type="term" value="P:proteolysis involved in protein catabolic process"/>
    <property type="evidence" value="ECO:0007669"/>
    <property type="project" value="TreeGrafter"/>
</dbReference>
<evidence type="ECO:0000256" key="8">
    <source>
        <dbReference type="SAM" id="Phobius"/>
    </source>
</evidence>
<gene>
    <name evidence="11" type="ORF">D3878_21560</name>
</gene>
<evidence type="ECO:0000313" key="11">
    <source>
        <dbReference type="EMBL" id="RJG03858.1"/>
    </source>
</evidence>
<dbReference type="CDD" id="cd07332">
    <property type="entry name" value="M48C_Oma1_like"/>
    <property type="match status" value="1"/>
</dbReference>
<dbReference type="InterPro" id="IPR051156">
    <property type="entry name" value="Mito/Outer_Membr_Metalloprot"/>
</dbReference>
<evidence type="ECO:0000313" key="12">
    <source>
        <dbReference type="Proteomes" id="UP000266327"/>
    </source>
</evidence>
<evidence type="ECO:0000256" key="5">
    <source>
        <dbReference type="ARBA" id="ARBA00023049"/>
    </source>
</evidence>
<feature type="domain" description="DUF7092" evidence="10">
    <location>
        <begin position="1"/>
        <end position="76"/>
    </location>
</feature>
<evidence type="ECO:0000256" key="3">
    <source>
        <dbReference type="ARBA" id="ARBA00022801"/>
    </source>
</evidence>
<evidence type="ECO:0000259" key="9">
    <source>
        <dbReference type="Pfam" id="PF01435"/>
    </source>
</evidence>
<dbReference type="InterPro" id="IPR055518">
    <property type="entry name" value="DUF7092"/>
</dbReference>
<feature type="compositionally biased region" description="Basic and acidic residues" evidence="7">
    <location>
        <begin position="355"/>
        <end position="380"/>
    </location>
</feature>
<feature type="region of interest" description="Disordered" evidence="7">
    <location>
        <begin position="300"/>
        <end position="380"/>
    </location>
</feature>
<dbReference type="Gene3D" id="3.30.2010.10">
    <property type="entry name" value="Metalloproteases ('zincins'), catalytic domain"/>
    <property type="match status" value="1"/>
</dbReference>
<dbReference type="InterPro" id="IPR001915">
    <property type="entry name" value="Peptidase_M48"/>
</dbReference>
<accession>A0A3A3G5Y1</accession>
<proteinExistence type="inferred from homology"/>